<gene>
    <name evidence="3" type="ORF">An12g01400</name>
</gene>
<dbReference type="Pfam" id="PF25545">
    <property type="entry name" value="DUF7924"/>
    <property type="match status" value="1"/>
</dbReference>
<accession>A0AAJ8BY42</accession>
<feature type="signal peptide" evidence="1">
    <location>
        <begin position="1"/>
        <end position="22"/>
    </location>
</feature>
<sequence>MTLSTFVPALSLFSPWIANVHALRPTPPLHQLDSSHIPESYHKQRILNYINNINPAHWPEIDITTPSSSPSFPLTNMGRPMTSTVATKTRNLTYADGVAYGEALLRRNISLEQEIPPSYAERKPDYELPSTLTAPTEVKYSLEHAHLNRNRAVGLAAFSLSMPFFVTEWLIHMSELNYHVSMHFKTEPLETRQTVLRPLSIPDPDIIIGYKWNSIRGDYRLAFNILPDSLKFAFPIAGDANFALPFFSIEMRIDAEQGPRRNLHMAALMLRALRNLYQKACGKNDEADKFDGKVRVLTATINRSEVNVFGHWTSSRPGDPNVTYEHFLIRRWCLKEMEELYAARHGLETLCKWMMNENRKWIVSGLQEVAKT</sequence>
<organism evidence="3">
    <name type="scientific">Aspergillus niger</name>
    <dbReference type="NCBI Taxonomy" id="5061"/>
    <lineage>
        <taxon>Eukaryota</taxon>
        <taxon>Fungi</taxon>
        <taxon>Dikarya</taxon>
        <taxon>Ascomycota</taxon>
        <taxon>Pezizomycotina</taxon>
        <taxon>Eurotiomycetes</taxon>
        <taxon>Eurotiomycetidae</taxon>
        <taxon>Eurotiales</taxon>
        <taxon>Aspergillaceae</taxon>
        <taxon>Aspergillus</taxon>
        <taxon>Aspergillus subgen. Circumdati</taxon>
    </lineage>
</organism>
<protein>
    <recommendedName>
        <fullName evidence="2">DUF7924 domain-containing protein</fullName>
    </recommendedName>
</protein>
<name>A0AAJ8BY42_ASPNG</name>
<evidence type="ECO:0000256" key="1">
    <source>
        <dbReference type="SAM" id="SignalP"/>
    </source>
</evidence>
<evidence type="ECO:0000313" key="3">
    <source>
        <dbReference type="RefSeq" id="XP_059605507.1"/>
    </source>
</evidence>
<evidence type="ECO:0000259" key="2">
    <source>
        <dbReference type="Pfam" id="PF25545"/>
    </source>
</evidence>
<dbReference type="AlphaFoldDB" id="A0AAJ8BY42"/>
<reference evidence="3" key="1">
    <citation type="submission" date="2025-02" db="EMBL/GenBank/DDBJ databases">
        <authorList>
            <consortium name="NCBI Genome Project"/>
        </authorList>
    </citation>
    <scope>NUCLEOTIDE SEQUENCE</scope>
</reference>
<dbReference type="GeneID" id="84592471"/>
<proteinExistence type="predicted"/>
<dbReference type="InterPro" id="IPR057684">
    <property type="entry name" value="DUF7924"/>
</dbReference>
<feature type="domain" description="DUF7924" evidence="2">
    <location>
        <begin position="199"/>
        <end position="364"/>
    </location>
</feature>
<reference evidence="3" key="2">
    <citation type="submission" date="2025-08" db="UniProtKB">
        <authorList>
            <consortium name="RefSeq"/>
        </authorList>
    </citation>
    <scope>IDENTIFICATION</scope>
</reference>
<dbReference type="VEuPathDB" id="FungiDB:An12g01400"/>
<dbReference type="KEGG" id="ang:An12g01400"/>
<dbReference type="RefSeq" id="XP_059605507.1">
    <property type="nucleotide sequence ID" value="XM_059750688.1"/>
</dbReference>
<keyword evidence="1" id="KW-0732">Signal</keyword>
<feature type="chain" id="PRO_5044825510" description="DUF7924 domain-containing protein" evidence="1">
    <location>
        <begin position="23"/>
        <end position="372"/>
    </location>
</feature>